<evidence type="ECO:0000313" key="3">
    <source>
        <dbReference type="Proteomes" id="UP000760407"/>
    </source>
</evidence>
<dbReference type="InterPro" id="IPR023399">
    <property type="entry name" value="Baseplate-like_2-layer_sand"/>
</dbReference>
<evidence type="ECO:0000313" key="2">
    <source>
        <dbReference type="EMBL" id="MBK2302430.1"/>
    </source>
</evidence>
<evidence type="ECO:0000259" key="1">
    <source>
        <dbReference type="PROSITE" id="PS51782"/>
    </source>
</evidence>
<dbReference type="CDD" id="cd00118">
    <property type="entry name" value="LysM"/>
    <property type="match status" value="1"/>
</dbReference>
<reference evidence="2 3" key="1">
    <citation type="submission" date="2020-08" db="EMBL/GenBank/DDBJ databases">
        <title>Comparative genomics of Francisella species.</title>
        <authorList>
            <person name="Sahl J."/>
            <person name="Sjodin A."/>
            <person name="Wagner D."/>
            <person name="Forsman M."/>
        </authorList>
    </citation>
    <scope>NUCLEOTIDE SEQUENCE [LARGE SCALE GENOMIC DNA]</scope>
    <source>
        <strain evidence="2 3">F1093</strain>
    </source>
</reference>
<dbReference type="InterPro" id="IPR053981">
    <property type="entry name" value="Gp44/GpP-like_2nd"/>
</dbReference>
<sequence length="408" mass="45255">MSSYVVQAGDTLESISRANYGIESLANIISISNPGLTLPLRQGAVINIPKNPKNRPKKYSNLEFKNEDEIAIMIDGTRFHTWNSLSLNRIFDSIDTLDVTAPFEPDLPSFRQTFKPFSFKDVEVIIGGQRLFTGTIINIVPTMGKEKSIQISAYARCGILNDCTAPASAYPIEYNKQNLKDISDSLTAPFGIVSSFEEDVGEVFERVALDPGQKILDFLSELAKQRNLVISNDTTGNLVYRKAISSGKPVAKLQQGEASLLSISPEFNPQQYYSHITGLEPVSIGGDGGTYTVQNSKLTSILRPFTYEVQDVESGELKNAVDSKAGRMFGNMVSYKISINTWRTSNKLLWEPNTIINLQSDNAMIYKPYNLVIRGVQFKRDKQTKTAELDLVLPGSFSGKVPEVLPWD</sequence>
<dbReference type="Pfam" id="PF22255">
    <property type="entry name" value="Gp44-like_2nd"/>
    <property type="match status" value="1"/>
</dbReference>
<dbReference type="EMBL" id="JACTSG010000004">
    <property type="protein sequence ID" value="MBK2302430.1"/>
    <property type="molecule type" value="Genomic_DNA"/>
</dbReference>
<dbReference type="Proteomes" id="UP000760407">
    <property type="component" value="Unassembled WGS sequence"/>
</dbReference>
<dbReference type="Gene3D" id="3.10.350.10">
    <property type="entry name" value="LysM domain"/>
    <property type="match status" value="1"/>
</dbReference>
<dbReference type="PROSITE" id="PS51782">
    <property type="entry name" value="LYSM"/>
    <property type="match status" value="1"/>
</dbReference>
<comment type="caution">
    <text evidence="2">The sequence shown here is derived from an EMBL/GenBank/DDBJ whole genome shotgun (WGS) entry which is preliminary data.</text>
</comment>
<proteinExistence type="predicted"/>
<organism evidence="2 3">
    <name type="scientific">Francisella philomiragia</name>
    <dbReference type="NCBI Taxonomy" id="28110"/>
    <lineage>
        <taxon>Bacteria</taxon>
        <taxon>Pseudomonadati</taxon>
        <taxon>Pseudomonadota</taxon>
        <taxon>Gammaproteobacteria</taxon>
        <taxon>Thiotrichales</taxon>
        <taxon>Francisellaceae</taxon>
        <taxon>Francisella</taxon>
    </lineage>
</organism>
<feature type="domain" description="LysM" evidence="1">
    <location>
        <begin position="2"/>
        <end position="48"/>
    </location>
</feature>
<dbReference type="SUPFAM" id="SSF69279">
    <property type="entry name" value="Phage tail proteins"/>
    <property type="match status" value="2"/>
</dbReference>
<name>A0ABS1GC96_9GAMM</name>
<protein>
    <recommendedName>
        <fullName evidence="1">LysM domain-containing protein</fullName>
    </recommendedName>
</protein>
<accession>A0ABS1GC96</accession>
<dbReference type="Gene3D" id="2.30.300.10">
    <property type="entry name" value="Baseplate protein-like domain - beta roll fold"/>
    <property type="match status" value="1"/>
</dbReference>
<keyword evidence="3" id="KW-1185">Reference proteome</keyword>
<dbReference type="InterPro" id="IPR036779">
    <property type="entry name" value="LysM_dom_sf"/>
</dbReference>
<gene>
    <name evidence="2" type="ORF">IBE52_05850</name>
</gene>
<dbReference type="RefSeq" id="WP_200166584.1">
    <property type="nucleotide sequence ID" value="NZ_JACTSG010000004.1"/>
</dbReference>
<dbReference type="Gene3D" id="3.55.50.10">
    <property type="entry name" value="Baseplate protein-like domains"/>
    <property type="match status" value="1"/>
</dbReference>
<dbReference type="Gene3D" id="3.30.1920.10">
    <property type="entry name" value="Baseplate protein-like domains - 2 layer sandwich fold"/>
    <property type="match status" value="1"/>
</dbReference>
<dbReference type="InterPro" id="IPR018392">
    <property type="entry name" value="LysM"/>
</dbReference>